<evidence type="ECO:0000256" key="5">
    <source>
        <dbReference type="ARBA" id="ARBA00022723"/>
    </source>
</evidence>
<dbReference type="InterPro" id="IPR036571">
    <property type="entry name" value="MECDP_synthase_sf"/>
</dbReference>
<proteinExistence type="inferred from homology"/>
<keyword evidence="7 8" id="KW-0456">Lyase</keyword>
<keyword evidence="6 8" id="KW-0414">Isoprene biosynthesis</keyword>
<feature type="binding site" evidence="8">
    <location>
        <begin position="62"/>
        <end position="66"/>
    </location>
    <ligand>
        <name>4-CDP-2-C-methyl-D-erythritol 2-phosphate</name>
        <dbReference type="ChEBI" id="CHEBI:57919"/>
    </ligand>
</feature>
<protein>
    <recommendedName>
        <fullName evidence="4 8">2-C-methyl-D-erythritol 2,4-cyclodiphosphate synthase</fullName>
        <shortName evidence="8">MECDP-synthase</shortName>
        <shortName evidence="8">MECPP-synthase</shortName>
        <shortName evidence="8">MECPS</shortName>
        <ecNumber evidence="4 8">4.6.1.12</ecNumber>
    </recommendedName>
</protein>
<dbReference type="InterPro" id="IPR020555">
    <property type="entry name" value="MECDP_synthase_CS"/>
</dbReference>
<name>A0A932ZSP9_UNCTE</name>
<dbReference type="CDD" id="cd00554">
    <property type="entry name" value="MECDP_synthase"/>
    <property type="match status" value="1"/>
</dbReference>
<organism evidence="11 12">
    <name type="scientific">Tectimicrobiota bacterium</name>
    <dbReference type="NCBI Taxonomy" id="2528274"/>
    <lineage>
        <taxon>Bacteria</taxon>
        <taxon>Pseudomonadati</taxon>
        <taxon>Nitrospinota/Tectimicrobiota group</taxon>
        <taxon>Candidatus Tectimicrobiota</taxon>
    </lineage>
</organism>
<comment type="subunit">
    <text evidence="8">Homotrimer.</text>
</comment>
<keyword evidence="5 8" id="KW-0479">Metal-binding</keyword>
<dbReference type="NCBIfam" id="TIGR00151">
    <property type="entry name" value="ispF"/>
    <property type="match status" value="1"/>
</dbReference>
<comment type="pathway">
    <text evidence="2 8">Isoprenoid biosynthesis; isopentenyl diphosphate biosynthesis via DXP pathway; isopentenyl diphosphate from 1-deoxy-D-xylulose 5-phosphate: step 4/6.</text>
</comment>
<dbReference type="GO" id="GO:0016114">
    <property type="term" value="P:terpenoid biosynthetic process"/>
    <property type="evidence" value="ECO:0007669"/>
    <property type="project" value="InterPro"/>
</dbReference>
<dbReference type="Pfam" id="PF02542">
    <property type="entry name" value="YgbB"/>
    <property type="match status" value="1"/>
</dbReference>
<dbReference type="EC" id="4.6.1.12" evidence="4 8"/>
<evidence type="ECO:0000256" key="6">
    <source>
        <dbReference type="ARBA" id="ARBA00023229"/>
    </source>
</evidence>
<comment type="function">
    <text evidence="8">Involved in the biosynthesis of isopentenyl diphosphate (IPP) and dimethylallyl diphosphate (DMAPP), two major building blocks of isoprenoid compounds. Catalyzes the conversion of 4-diphosphocytidyl-2-C-methyl-D-erythritol 2-phosphate (CDP-ME2P) to 2-C-methyl-D-erythritol 2,4-cyclodiphosphate (ME-CPP) with a corresponding release of cytidine 5-monophosphate (CMP).</text>
</comment>
<evidence type="ECO:0000256" key="1">
    <source>
        <dbReference type="ARBA" id="ARBA00000200"/>
    </source>
</evidence>
<feature type="domain" description="2-C-methyl-D-erythritol 2,4-cyclodiphosphate synthase" evidence="10">
    <location>
        <begin position="2"/>
        <end position="155"/>
    </location>
</feature>
<dbReference type="GO" id="GO:0008685">
    <property type="term" value="F:2-C-methyl-D-erythritol 2,4-cyclodiphosphate synthase activity"/>
    <property type="evidence" value="ECO:0007669"/>
    <property type="project" value="UniProtKB-UniRule"/>
</dbReference>
<dbReference type="PANTHER" id="PTHR43181">
    <property type="entry name" value="2-C-METHYL-D-ERYTHRITOL 2,4-CYCLODIPHOSPHATE SYNTHASE, CHLOROPLASTIC"/>
    <property type="match status" value="1"/>
</dbReference>
<dbReference type="GO" id="GO:0019288">
    <property type="term" value="P:isopentenyl diphosphate biosynthetic process, methylerythritol 4-phosphate pathway"/>
    <property type="evidence" value="ECO:0007669"/>
    <property type="project" value="UniProtKB-UniRule"/>
</dbReference>
<dbReference type="PANTHER" id="PTHR43181:SF1">
    <property type="entry name" value="2-C-METHYL-D-ERYTHRITOL 2,4-CYCLODIPHOSPHATE SYNTHASE, CHLOROPLASTIC"/>
    <property type="match status" value="1"/>
</dbReference>
<evidence type="ECO:0000259" key="10">
    <source>
        <dbReference type="Pfam" id="PF02542"/>
    </source>
</evidence>
<comment type="caution">
    <text evidence="11">The sequence shown here is derived from an EMBL/GenBank/DDBJ whole genome shotgun (WGS) entry which is preliminary data.</text>
</comment>
<dbReference type="GO" id="GO:0046872">
    <property type="term" value="F:metal ion binding"/>
    <property type="evidence" value="ECO:0007669"/>
    <property type="project" value="UniProtKB-KW"/>
</dbReference>
<dbReference type="Gene3D" id="3.30.1330.50">
    <property type="entry name" value="2-C-methyl-D-erythritol 2,4-cyclodiphosphate synthase"/>
    <property type="match status" value="1"/>
</dbReference>
<comment type="cofactor">
    <cofactor evidence="8">
        <name>a divalent metal cation</name>
        <dbReference type="ChEBI" id="CHEBI:60240"/>
    </cofactor>
    <text evidence="8">Binds 1 divalent metal cation per subunit.</text>
</comment>
<feature type="binding site" evidence="8">
    <location>
        <begin position="133"/>
        <end position="136"/>
    </location>
    <ligand>
        <name>4-CDP-2-C-methyl-D-erythritol 2-phosphate</name>
        <dbReference type="ChEBI" id="CHEBI:57919"/>
    </ligand>
</feature>
<feature type="binding site" evidence="8">
    <location>
        <position position="43"/>
    </location>
    <ligand>
        <name>a divalent metal cation</name>
        <dbReference type="ChEBI" id="CHEBI:60240"/>
    </ligand>
</feature>
<reference evidence="11" key="1">
    <citation type="submission" date="2020-07" db="EMBL/GenBank/DDBJ databases">
        <title>Huge and variable diversity of episymbiotic CPR bacteria and DPANN archaea in groundwater ecosystems.</title>
        <authorList>
            <person name="He C.Y."/>
            <person name="Keren R."/>
            <person name="Whittaker M."/>
            <person name="Farag I.F."/>
            <person name="Doudna J."/>
            <person name="Cate J.H.D."/>
            <person name="Banfield J.F."/>
        </authorList>
    </citation>
    <scope>NUCLEOTIDE SEQUENCE</scope>
    <source>
        <strain evidence="11">NC_groundwater_1370_Ag_S-0.2um_69_93</strain>
    </source>
</reference>
<evidence type="ECO:0000313" key="11">
    <source>
        <dbReference type="EMBL" id="MBI4251113.1"/>
    </source>
</evidence>
<dbReference type="EMBL" id="JACQRX010000067">
    <property type="protein sequence ID" value="MBI4251113.1"/>
    <property type="molecule type" value="Genomic_DNA"/>
</dbReference>
<feature type="binding site" evidence="8">
    <location>
        <begin position="57"/>
        <end position="59"/>
    </location>
    <ligand>
        <name>4-CDP-2-C-methyl-D-erythritol 2-phosphate</name>
        <dbReference type="ChEBI" id="CHEBI:57919"/>
    </ligand>
</feature>
<comment type="catalytic activity">
    <reaction evidence="1 8 9">
        <text>4-CDP-2-C-methyl-D-erythritol 2-phosphate = 2-C-methyl-D-erythritol 2,4-cyclic diphosphate + CMP</text>
        <dbReference type="Rhea" id="RHEA:23864"/>
        <dbReference type="ChEBI" id="CHEBI:57919"/>
        <dbReference type="ChEBI" id="CHEBI:58483"/>
        <dbReference type="ChEBI" id="CHEBI:60377"/>
        <dbReference type="EC" id="4.6.1.12"/>
    </reaction>
</comment>
<comment type="similarity">
    <text evidence="3 8 9">Belongs to the IspF family.</text>
</comment>
<feature type="binding site" evidence="8">
    <location>
        <begin position="9"/>
        <end position="11"/>
    </location>
    <ligand>
        <name>4-CDP-2-C-methyl-D-erythritol 2-phosphate</name>
        <dbReference type="ChEBI" id="CHEBI:57919"/>
    </ligand>
</feature>
<evidence type="ECO:0000256" key="9">
    <source>
        <dbReference type="RuleBase" id="RU004395"/>
    </source>
</evidence>
<feature type="binding site" evidence="8">
    <location>
        <position position="11"/>
    </location>
    <ligand>
        <name>a divalent metal cation</name>
        <dbReference type="ChEBI" id="CHEBI:60240"/>
    </ligand>
</feature>
<evidence type="ECO:0000313" key="12">
    <source>
        <dbReference type="Proteomes" id="UP000752292"/>
    </source>
</evidence>
<feature type="binding site" evidence="8">
    <location>
        <position position="9"/>
    </location>
    <ligand>
        <name>a divalent metal cation</name>
        <dbReference type="ChEBI" id="CHEBI:60240"/>
    </ligand>
</feature>
<dbReference type="HAMAP" id="MF_00107">
    <property type="entry name" value="IspF"/>
    <property type="match status" value="1"/>
</dbReference>
<feature type="binding site" evidence="8">
    <location>
        <begin position="35"/>
        <end position="36"/>
    </location>
    <ligand>
        <name>4-CDP-2-C-methyl-D-erythritol 2-phosphate</name>
        <dbReference type="ChEBI" id="CHEBI:57919"/>
    </ligand>
</feature>
<dbReference type="PROSITE" id="PS01350">
    <property type="entry name" value="ISPF"/>
    <property type="match status" value="1"/>
</dbReference>
<evidence type="ECO:0000256" key="7">
    <source>
        <dbReference type="ARBA" id="ARBA00023239"/>
    </source>
</evidence>
<evidence type="ECO:0000256" key="3">
    <source>
        <dbReference type="ARBA" id="ARBA00008480"/>
    </source>
</evidence>
<feature type="binding site" evidence="8">
    <location>
        <position position="143"/>
    </location>
    <ligand>
        <name>4-CDP-2-C-methyl-D-erythritol 2-phosphate</name>
        <dbReference type="ChEBI" id="CHEBI:57919"/>
    </ligand>
</feature>
<sequence length="160" mass="16844">MIRVGVGFDVHRFEAGRRLVLGGVEIPFDKGLAGHSDADVLVHAICDAILGAAALGDIGYHFPDSDPRWRGADSMIFLRGAVALAAAQGFRPNNVDAVVVAERPRLSPHTGRMRARLAEALGLAEGAVSVKATTSERLGFTGREEGIAAQAVCTLREDAS</sequence>
<feature type="site" description="Transition state stabilizer" evidence="8">
    <location>
        <position position="134"/>
    </location>
</feature>
<dbReference type="AlphaFoldDB" id="A0A932ZSP9"/>
<evidence type="ECO:0000256" key="4">
    <source>
        <dbReference type="ARBA" id="ARBA00012579"/>
    </source>
</evidence>
<feature type="site" description="Transition state stabilizer" evidence="8">
    <location>
        <position position="35"/>
    </location>
</feature>
<dbReference type="InterPro" id="IPR003526">
    <property type="entry name" value="MECDP_synthase"/>
</dbReference>
<evidence type="ECO:0000256" key="8">
    <source>
        <dbReference type="HAMAP-Rule" id="MF_00107"/>
    </source>
</evidence>
<dbReference type="FunFam" id="3.30.1330.50:FF:000001">
    <property type="entry name" value="2-C-methyl-D-erythritol 2,4-cyclodiphosphate synthase"/>
    <property type="match status" value="1"/>
</dbReference>
<dbReference type="SUPFAM" id="SSF69765">
    <property type="entry name" value="IpsF-like"/>
    <property type="match status" value="1"/>
</dbReference>
<gene>
    <name evidence="8" type="primary">ispF</name>
    <name evidence="11" type="ORF">HY618_01525</name>
</gene>
<evidence type="ECO:0000256" key="2">
    <source>
        <dbReference type="ARBA" id="ARBA00004709"/>
    </source>
</evidence>
<comment type="caution">
    <text evidence="8">Lacks conserved residue(s) required for the propagation of feature annotation.</text>
</comment>
<feature type="binding site" evidence="8">
    <location>
        <position position="140"/>
    </location>
    <ligand>
        <name>4-CDP-2-C-methyl-D-erythritol 2-phosphate</name>
        <dbReference type="ChEBI" id="CHEBI:57919"/>
    </ligand>
</feature>
<dbReference type="Proteomes" id="UP000752292">
    <property type="component" value="Unassembled WGS sequence"/>
</dbReference>
<accession>A0A932ZSP9</accession>